<proteinExistence type="predicted"/>
<organism evidence="1 2">
    <name type="scientific">Ornithobacterium rhinotracheale</name>
    <dbReference type="NCBI Taxonomy" id="28251"/>
    <lineage>
        <taxon>Bacteria</taxon>
        <taxon>Pseudomonadati</taxon>
        <taxon>Bacteroidota</taxon>
        <taxon>Flavobacteriia</taxon>
        <taxon>Flavobacteriales</taxon>
        <taxon>Weeksellaceae</taxon>
        <taxon>Ornithobacterium</taxon>
    </lineage>
</organism>
<protein>
    <recommendedName>
        <fullName evidence="3">Lipoprotein</fullName>
    </recommendedName>
</protein>
<evidence type="ECO:0000313" key="2">
    <source>
        <dbReference type="Proteomes" id="UP000287701"/>
    </source>
</evidence>
<dbReference type="OrthoDB" id="1270857at2"/>
<dbReference type="RefSeq" id="WP_128501835.1">
    <property type="nucleotide sequence ID" value="NZ_CP035107.1"/>
</dbReference>
<reference evidence="1 2" key="1">
    <citation type="submission" date="2019-01" db="EMBL/GenBank/DDBJ databases">
        <title>Whole Genome of Ornithobacterium rhinotracheale FARPER-174b.</title>
        <authorList>
            <person name="Tataje-Lavanda L.A."/>
            <person name="Montalvan A."/>
            <person name="Montesinos R."/>
            <person name="Zimic M."/>
            <person name="Fernandez-Sanchez M."/>
            <person name="Fernandez-Diaz M."/>
        </authorList>
    </citation>
    <scope>NUCLEOTIDE SEQUENCE [LARGE SCALE GENOMIC DNA]</scope>
    <source>
        <strain evidence="1 2">FARPER-174b</strain>
    </source>
</reference>
<name>A0A410JT90_ORNRH</name>
<sequence>MKIGKYIILCLVVFLAISSCKEDEDPFKLISQKERNQLDDEAIIIYLKENGFNEAGKAMPLSVLPKGTKSLYEMAKQDESGYWYVVNPKVPANGASITSNTKDEILLQYNLFSFTPQKIPNEKAEKKYDLKITPNMIESTINTTGVPMWDPSFYYIKPGKDINPELYEIPALINGLKHFKPTNREADAKPAVQFQGLIIVPSRLAFARKANQLVQGYDYSFILNFEIHQVKPRK</sequence>
<dbReference type="Proteomes" id="UP000287701">
    <property type="component" value="Chromosome"/>
</dbReference>
<evidence type="ECO:0008006" key="3">
    <source>
        <dbReference type="Google" id="ProtNLM"/>
    </source>
</evidence>
<evidence type="ECO:0000313" key="1">
    <source>
        <dbReference type="EMBL" id="QAR31404.1"/>
    </source>
</evidence>
<dbReference type="AlphaFoldDB" id="A0A410JT90"/>
<dbReference type="EMBL" id="CP035107">
    <property type="protein sequence ID" value="QAR31404.1"/>
    <property type="molecule type" value="Genomic_DNA"/>
</dbReference>
<dbReference type="PROSITE" id="PS51257">
    <property type="entry name" value="PROKAR_LIPOPROTEIN"/>
    <property type="match status" value="1"/>
</dbReference>
<accession>A0A410JT90</accession>
<gene>
    <name evidence="1" type="ORF">EQP59_08640</name>
</gene>